<evidence type="ECO:0000256" key="7">
    <source>
        <dbReference type="SAM" id="MobiDB-lite"/>
    </source>
</evidence>
<dbReference type="PROSITE" id="PS50217">
    <property type="entry name" value="BZIP"/>
    <property type="match status" value="1"/>
</dbReference>
<dbReference type="EMBL" id="JARBDR010000923">
    <property type="protein sequence ID" value="KAJ8298358.1"/>
    <property type="molecule type" value="Genomic_DNA"/>
</dbReference>
<dbReference type="InterPro" id="IPR004827">
    <property type="entry name" value="bZIP"/>
</dbReference>
<keyword evidence="6" id="KW-0175">Coiled coil</keyword>
<reference evidence="9 10" key="1">
    <citation type="submission" date="2022-12" db="EMBL/GenBank/DDBJ databases">
        <title>Chromosome-level genome of Tegillarca granosa.</title>
        <authorList>
            <person name="Kim J."/>
        </authorList>
    </citation>
    <scope>NUCLEOTIDE SEQUENCE [LARGE SCALE GENOMIC DNA]</scope>
    <source>
        <strain evidence="9">Teg-2019</strain>
        <tissue evidence="9">Adductor muscle</tissue>
    </source>
</reference>
<dbReference type="InterPro" id="IPR046347">
    <property type="entry name" value="bZIP_sf"/>
</dbReference>
<evidence type="ECO:0000256" key="5">
    <source>
        <dbReference type="ARBA" id="ARBA00023242"/>
    </source>
</evidence>
<dbReference type="PANTHER" id="PTHR11988:SF27">
    <property type="entry name" value="GH27708P"/>
    <property type="match status" value="1"/>
</dbReference>
<dbReference type="SUPFAM" id="SSF57959">
    <property type="entry name" value="Leucine zipper domain"/>
    <property type="match status" value="1"/>
</dbReference>
<evidence type="ECO:0000313" key="9">
    <source>
        <dbReference type="EMBL" id="KAJ8298358.1"/>
    </source>
</evidence>
<evidence type="ECO:0000256" key="6">
    <source>
        <dbReference type="SAM" id="Coils"/>
    </source>
</evidence>
<proteinExistence type="predicted"/>
<gene>
    <name evidence="9" type="ORF">KUTeg_024889</name>
</gene>
<feature type="region of interest" description="Disordered" evidence="7">
    <location>
        <begin position="109"/>
        <end position="188"/>
    </location>
</feature>
<feature type="compositionally biased region" description="Low complexity" evidence="7">
    <location>
        <begin position="114"/>
        <end position="123"/>
    </location>
</feature>
<evidence type="ECO:0000256" key="3">
    <source>
        <dbReference type="ARBA" id="ARBA00023125"/>
    </source>
</evidence>
<evidence type="ECO:0000256" key="2">
    <source>
        <dbReference type="ARBA" id="ARBA00023015"/>
    </source>
</evidence>
<feature type="region of interest" description="Disordered" evidence="7">
    <location>
        <begin position="43"/>
        <end position="63"/>
    </location>
</feature>
<dbReference type="Gene3D" id="1.20.5.170">
    <property type="match status" value="1"/>
</dbReference>
<feature type="compositionally biased region" description="Low complexity" evidence="7">
    <location>
        <begin position="162"/>
        <end position="188"/>
    </location>
</feature>
<feature type="coiled-coil region" evidence="6">
    <location>
        <begin position="292"/>
        <end position="326"/>
    </location>
</feature>
<dbReference type="PANTHER" id="PTHR11988">
    <property type="entry name" value="THYROTROPH EMBRYONIC FACTOR RELATED"/>
    <property type="match status" value="1"/>
</dbReference>
<dbReference type="Pfam" id="PF07716">
    <property type="entry name" value="bZIP_2"/>
    <property type="match status" value="1"/>
</dbReference>
<keyword evidence="4" id="KW-0804">Transcription</keyword>
<protein>
    <recommendedName>
        <fullName evidence="8">BZIP domain-containing protein</fullName>
    </recommendedName>
</protein>
<feature type="domain" description="BZIP" evidence="8">
    <location>
        <begin position="260"/>
        <end position="323"/>
    </location>
</feature>
<keyword evidence="3" id="KW-0238">DNA-binding</keyword>
<keyword evidence="5" id="KW-0539">Nucleus</keyword>
<name>A0ABQ9DYL7_TEGGR</name>
<feature type="compositionally biased region" description="Polar residues" evidence="7">
    <location>
        <begin position="129"/>
        <end position="139"/>
    </location>
</feature>
<keyword evidence="2" id="KW-0805">Transcription regulation</keyword>
<dbReference type="Proteomes" id="UP001217089">
    <property type="component" value="Unassembled WGS sequence"/>
</dbReference>
<sequence length="327" mass="35873">MESLFIVTHSSISLPMWAASRMAFFGLGSNGITLKELLEDPKLQNPPHLNQDGKFDKLKGSQSPGGLDFSSAFLGPNIWGNPGNDGDINLEYMDLDEFLSENGIPVDLEEVSNDSKNSNNNVNLKIPSPGQSPVASRTESPVSVHPVVSPQAYVPSPDITTPSSPEKSPSSPVQVVGSPSGSASPAAGINFDVSDQDLALSSAPDLYLWSSSFIEGVFRSGDIDFGIDSDNSMDKETSDDDPNDSNIKAEFIFVPEDCKDEKYWQRRKKNNVAAKRSRDARRIKENQIALRAAFLEKQTENLKDELEKMKKENQKLKAMLAKYENKS</sequence>
<dbReference type="CDD" id="cd14695">
    <property type="entry name" value="bZIP_HLF"/>
    <property type="match status" value="1"/>
</dbReference>
<dbReference type="SMART" id="SM00338">
    <property type="entry name" value="BRLZ"/>
    <property type="match status" value="1"/>
</dbReference>
<dbReference type="InterPro" id="IPR040223">
    <property type="entry name" value="PAR_bZIP"/>
</dbReference>
<evidence type="ECO:0000313" key="10">
    <source>
        <dbReference type="Proteomes" id="UP001217089"/>
    </source>
</evidence>
<accession>A0ABQ9DYL7</accession>
<comment type="subcellular location">
    <subcellularLocation>
        <location evidence="1">Nucleus</location>
    </subcellularLocation>
</comment>
<comment type="caution">
    <text evidence="9">The sequence shown here is derived from an EMBL/GenBank/DDBJ whole genome shotgun (WGS) entry which is preliminary data.</text>
</comment>
<evidence type="ECO:0000259" key="8">
    <source>
        <dbReference type="PROSITE" id="PS50217"/>
    </source>
</evidence>
<feature type="compositionally biased region" description="Low complexity" evidence="7">
    <location>
        <begin position="140"/>
        <end position="150"/>
    </location>
</feature>
<evidence type="ECO:0000256" key="4">
    <source>
        <dbReference type="ARBA" id="ARBA00023163"/>
    </source>
</evidence>
<organism evidence="9 10">
    <name type="scientific">Tegillarca granosa</name>
    <name type="common">Malaysian cockle</name>
    <name type="synonym">Anadara granosa</name>
    <dbReference type="NCBI Taxonomy" id="220873"/>
    <lineage>
        <taxon>Eukaryota</taxon>
        <taxon>Metazoa</taxon>
        <taxon>Spiralia</taxon>
        <taxon>Lophotrochozoa</taxon>
        <taxon>Mollusca</taxon>
        <taxon>Bivalvia</taxon>
        <taxon>Autobranchia</taxon>
        <taxon>Pteriomorphia</taxon>
        <taxon>Arcoida</taxon>
        <taxon>Arcoidea</taxon>
        <taxon>Arcidae</taxon>
        <taxon>Tegillarca</taxon>
    </lineage>
</organism>
<keyword evidence="10" id="KW-1185">Reference proteome</keyword>
<evidence type="ECO:0000256" key="1">
    <source>
        <dbReference type="ARBA" id="ARBA00004123"/>
    </source>
</evidence>